<proteinExistence type="predicted"/>
<gene>
    <name evidence="1" type="ORF">E7512_05950</name>
</gene>
<sequence length="64" mass="7180">MLKDCGPEELSYLSTSFAVAIAKGQDIHSLRVLCSFFTNVIATLNVIINQQALIDHNRHKHIDE</sequence>
<accession>A0A928Q4N3</accession>
<organism evidence="1 2">
    <name type="scientific">Faecalispora sporosphaeroides</name>
    <dbReference type="NCBI Taxonomy" id="1549"/>
    <lineage>
        <taxon>Bacteria</taxon>
        <taxon>Bacillati</taxon>
        <taxon>Bacillota</taxon>
        <taxon>Clostridia</taxon>
        <taxon>Eubacteriales</taxon>
        <taxon>Oscillospiraceae</taxon>
        <taxon>Faecalispora</taxon>
    </lineage>
</organism>
<evidence type="ECO:0000313" key="2">
    <source>
        <dbReference type="Proteomes" id="UP000754750"/>
    </source>
</evidence>
<protein>
    <submittedName>
        <fullName evidence="1">Uncharacterized protein</fullName>
    </submittedName>
</protein>
<dbReference type="EMBL" id="SVNY01000002">
    <property type="protein sequence ID" value="MBE6833115.1"/>
    <property type="molecule type" value="Genomic_DNA"/>
</dbReference>
<comment type="caution">
    <text evidence="1">The sequence shown here is derived from an EMBL/GenBank/DDBJ whole genome shotgun (WGS) entry which is preliminary data.</text>
</comment>
<dbReference type="AlphaFoldDB" id="A0A928Q4N3"/>
<reference evidence="1" key="1">
    <citation type="submission" date="2019-04" db="EMBL/GenBank/DDBJ databases">
        <title>Evolution of Biomass-Degrading Anaerobic Consortia Revealed by Metagenomics.</title>
        <authorList>
            <person name="Peng X."/>
        </authorList>
    </citation>
    <scope>NUCLEOTIDE SEQUENCE</scope>
    <source>
        <strain evidence="1">SIG551</strain>
    </source>
</reference>
<dbReference type="Proteomes" id="UP000754750">
    <property type="component" value="Unassembled WGS sequence"/>
</dbReference>
<name>A0A928Q4N3_9FIRM</name>
<evidence type="ECO:0000313" key="1">
    <source>
        <dbReference type="EMBL" id="MBE6833115.1"/>
    </source>
</evidence>